<dbReference type="PANTHER" id="PTHR15114:SF1">
    <property type="entry name" value="REPLICATION PROTEIN A 14 KDA SUBUNIT"/>
    <property type="match status" value="1"/>
</dbReference>
<dbReference type="AlphaFoldDB" id="A0A8J1TQB3"/>
<protein>
    <submittedName>
        <fullName evidence="4">Uncharacterized protein</fullName>
    </submittedName>
</protein>
<dbReference type="GO" id="GO:0006298">
    <property type="term" value="P:mismatch repair"/>
    <property type="evidence" value="ECO:0007669"/>
    <property type="project" value="TreeGrafter"/>
</dbReference>
<keyword evidence="3" id="KW-0539">Nucleus</keyword>
<dbReference type="Pfam" id="PF08661">
    <property type="entry name" value="Rep_fac-A_3"/>
    <property type="match status" value="1"/>
</dbReference>
<sequence>MGATNGDDVKPRVNASMLPNHQGRTVCIIGVAHEISGSSFKLKTSDDQVIMIDVGQPIQDYIDGLVEVQGMVTETNSINCENYVIFSPEATSSFNMNLYNKAVELTQTLADHYVTGVPQQQS</sequence>
<keyword evidence="5" id="KW-1185">Reference proteome</keyword>
<evidence type="ECO:0000256" key="1">
    <source>
        <dbReference type="ARBA" id="ARBA00004123"/>
    </source>
</evidence>
<dbReference type="GO" id="GO:0006260">
    <property type="term" value="P:DNA replication"/>
    <property type="evidence" value="ECO:0007669"/>
    <property type="project" value="InterPro"/>
</dbReference>
<dbReference type="GO" id="GO:0006289">
    <property type="term" value="P:nucleotide-excision repair"/>
    <property type="evidence" value="ECO:0007669"/>
    <property type="project" value="TreeGrafter"/>
</dbReference>
<evidence type="ECO:0000313" key="5">
    <source>
        <dbReference type="Proteomes" id="UP000749559"/>
    </source>
</evidence>
<dbReference type="FunFam" id="2.40.50.140:FF:000395">
    <property type="entry name" value="Replication protein A3"/>
    <property type="match status" value="1"/>
</dbReference>
<evidence type="ECO:0000313" key="4">
    <source>
        <dbReference type="EMBL" id="CAH1789274.1"/>
    </source>
</evidence>
<dbReference type="CDD" id="cd04479">
    <property type="entry name" value="RPA3"/>
    <property type="match status" value="1"/>
</dbReference>
<dbReference type="InterPro" id="IPR013970">
    <property type="entry name" value="Rfa2"/>
</dbReference>
<comment type="subcellular location">
    <subcellularLocation>
        <location evidence="1">Nucleus</location>
    </subcellularLocation>
</comment>
<gene>
    <name evidence="4" type="ORF">OFUS_LOCUS14662</name>
</gene>
<dbReference type="GO" id="GO:0006284">
    <property type="term" value="P:base-excision repair"/>
    <property type="evidence" value="ECO:0007669"/>
    <property type="project" value="TreeGrafter"/>
</dbReference>
<dbReference type="InterPro" id="IPR012340">
    <property type="entry name" value="NA-bd_OB-fold"/>
</dbReference>
<evidence type="ECO:0000256" key="2">
    <source>
        <dbReference type="ARBA" id="ARBA00009761"/>
    </source>
</evidence>
<dbReference type="GO" id="GO:0000724">
    <property type="term" value="P:double-strand break repair via homologous recombination"/>
    <property type="evidence" value="ECO:0007669"/>
    <property type="project" value="TreeGrafter"/>
</dbReference>
<dbReference type="GO" id="GO:0005662">
    <property type="term" value="C:DNA replication factor A complex"/>
    <property type="evidence" value="ECO:0007669"/>
    <property type="project" value="TreeGrafter"/>
</dbReference>
<dbReference type="EMBL" id="CAIIXF020000007">
    <property type="protein sequence ID" value="CAH1789274.1"/>
    <property type="molecule type" value="Genomic_DNA"/>
</dbReference>
<dbReference type="SUPFAM" id="SSF50249">
    <property type="entry name" value="Nucleic acid-binding proteins"/>
    <property type="match status" value="1"/>
</dbReference>
<dbReference type="GO" id="GO:0003697">
    <property type="term" value="F:single-stranded DNA binding"/>
    <property type="evidence" value="ECO:0007669"/>
    <property type="project" value="TreeGrafter"/>
</dbReference>
<dbReference type="Proteomes" id="UP000749559">
    <property type="component" value="Unassembled WGS sequence"/>
</dbReference>
<comment type="caution">
    <text evidence="4">The sequence shown here is derived from an EMBL/GenBank/DDBJ whole genome shotgun (WGS) entry which is preliminary data.</text>
</comment>
<organism evidence="4 5">
    <name type="scientific">Owenia fusiformis</name>
    <name type="common">Polychaete worm</name>
    <dbReference type="NCBI Taxonomy" id="6347"/>
    <lineage>
        <taxon>Eukaryota</taxon>
        <taxon>Metazoa</taxon>
        <taxon>Spiralia</taxon>
        <taxon>Lophotrochozoa</taxon>
        <taxon>Annelida</taxon>
        <taxon>Polychaeta</taxon>
        <taxon>Sedentaria</taxon>
        <taxon>Canalipalpata</taxon>
        <taxon>Sabellida</taxon>
        <taxon>Oweniida</taxon>
        <taxon>Oweniidae</taxon>
        <taxon>Owenia</taxon>
    </lineage>
</organism>
<proteinExistence type="inferred from homology"/>
<dbReference type="GO" id="GO:0035861">
    <property type="term" value="C:site of double-strand break"/>
    <property type="evidence" value="ECO:0007669"/>
    <property type="project" value="TreeGrafter"/>
</dbReference>
<evidence type="ECO:0000256" key="3">
    <source>
        <dbReference type="ARBA" id="ARBA00023242"/>
    </source>
</evidence>
<accession>A0A8J1TQB3</accession>
<dbReference type="Gene3D" id="2.40.50.140">
    <property type="entry name" value="Nucleic acid-binding proteins"/>
    <property type="match status" value="1"/>
</dbReference>
<dbReference type="GO" id="GO:0003684">
    <property type="term" value="F:damaged DNA binding"/>
    <property type="evidence" value="ECO:0007669"/>
    <property type="project" value="TreeGrafter"/>
</dbReference>
<name>A0A8J1TQB3_OWEFU</name>
<dbReference type="PANTHER" id="PTHR15114">
    <property type="entry name" value="REPLICATION PROTEIN A3"/>
    <property type="match status" value="1"/>
</dbReference>
<comment type="similarity">
    <text evidence="2">Belongs to the replication factor A protein 3 family.</text>
</comment>
<reference evidence="4" key="1">
    <citation type="submission" date="2022-03" db="EMBL/GenBank/DDBJ databases">
        <authorList>
            <person name="Martin C."/>
        </authorList>
    </citation>
    <scope>NUCLEOTIDE SEQUENCE</scope>
</reference>
<dbReference type="OrthoDB" id="188186at2759"/>